<reference evidence="2" key="2">
    <citation type="submission" date="2023-06" db="EMBL/GenBank/DDBJ databases">
        <authorList>
            <consortium name="Lawrence Berkeley National Laboratory"/>
            <person name="Mondo S.J."/>
            <person name="Hensen N."/>
            <person name="Bonometti L."/>
            <person name="Westerberg I."/>
            <person name="Brannstrom I.O."/>
            <person name="Guillou S."/>
            <person name="Cros-Aarteil S."/>
            <person name="Calhoun S."/>
            <person name="Haridas S."/>
            <person name="Kuo A."/>
            <person name="Pangilinan J."/>
            <person name="Riley R."/>
            <person name="Labutti K."/>
            <person name="Andreopoulos B."/>
            <person name="Lipzen A."/>
            <person name="Chen C."/>
            <person name="Yanf M."/>
            <person name="Daum C."/>
            <person name="Ng V."/>
            <person name="Clum A."/>
            <person name="Steindorff A."/>
            <person name="Ohm R."/>
            <person name="Martin F."/>
            <person name="Silar P."/>
            <person name="Natvig D."/>
            <person name="Lalanne C."/>
            <person name="Gautier V."/>
            <person name="Ament-Velasquez S.L."/>
            <person name="Kruys A."/>
            <person name="Hutchinson M.I."/>
            <person name="Powell A.J."/>
            <person name="Barry K."/>
            <person name="Miller A.N."/>
            <person name="Grigoriev I.V."/>
            <person name="Debuchy R."/>
            <person name="Gladieux P."/>
            <person name="Thoren M.H."/>
            <person name="Johannesson H."/>
        </authorList>
    </citation>
    <scope>NUCLEOTIDE SEQUENCE</scope>
    <source>
        <strain evidence="2">PSN324</strain>
    </source>
</reference>
<dbReference type="Proteomes" id="UP001321749">
    <property type="component" value="Unassembled WGS sequence"/>
</dbReference>
<accession>A0AAV9HP33</accession>
<feature type="region of interest" description="Disordered" evidence="1">
    <location>
        <begin position="115"/>
        <end position="141"/>
    </location>
</feature>
<keyword evidence="3" id="KW-1185">Reference proteome</keyword>
<feature type="compositionally biased region" description="Low complexity" evidence="1">
    <location>
        <begin position="67"/>
        <end position="81"/>
    </location>
</feature>
<dbReference type="Pfam" id="PF20977">
    <property type="entry name" value="GatF"/>
    <property type="match status" value="1"/>
</dbReference>
<feature type="compositionally biased region" description="Basic and acidic residues" evidence="1">
    <location>
        <begin position="187"/>
        <end position="209"/>
    </location>
</feature>
<comment type="caution">
    <text evidence="2">The sequence shown here is derived from an EMBL/GenBank/DDBJ whole genome shotgun (WGS) entry which is preliminary data.</text>
</comment>
<dbReference type="EMBL" id="MU864984">
    <property type="protein sequence ID" value="KAK4461789.1"/>
    <property type="molecule type" value="Genomic_DNA"/>
</dbReference>
<sequence>MNKRTLLRSLSPIKNLSPSRQSSSSSFSSSSSSPSSQNQSISSILSKPTWSIRSLLPPSSLPPPGSPQSSTPQRPSSQTLTHLLKLSSLPAPESPSALLSTLHSQLHFLQALQSLQTPPELTPPLSSIRDETPLGLSESTISLSHPAIQKALAQEEVVGKWRRPRRARKARATTPSSPSSPSPPLPEKSKGNGARDGEMELELKGKRESLPPQLQQQGITQTQNPLVVEDWDVLGQASEKVGGYFVVRSGKNTGE</sequence>
<feature type="compositionally biased region" description="Low complexity" evidence="1">
    <location>
        <begin position="15"/>
        <end position="46"/>
    </location>
</feature>
<feature type="compositionally biased region" description="Basic residues" evidence="1">
    <location>
        <begin position="160"/>
        <end position="171"/>
    </location>
</feature>
<evidence type="ECO:0000313" key="2">
    <source>
        <dbReference type="EMBL" id="KAK4461789.1"/>
    </source>
</evidence>
<name>A0AAV9HP33_9PEZI</name>
<organism evidence="2 3">
    <name type="scientific">Cladorrhinum samala</name>
    <dbReference type="NCBI Taxonomy" id="585594"/>
    <lineage>
        <taxon>Eukaryota</taxon>
        <taxon>Fungi</taxon>
        <taxon>Dikarya</taxon>
        <taxon>Ascomycota</taxon>
        <taxon>Pezizomycotina</taxon>
        <taxon>Sordariomycetes</taxon>
        <taxon>Sordariomycetidae</taxon>
        <taxon>Sordariales</taxon>
        <taxon>Podosporaceae</taxon>
        <taxon>Cladorrhinum</taxon>
    </lineage>
</organism>
<proteinExistence type="predicted"/>
<dbReference type="AlphaFoldDB" id="A0AAV9HP33"/>
<gene>
    <name evidence="2" type="ORF">QBC42DRAFT_287183</name>
</gene>
<reference evidence="2" key="1">
    <citation type="journal article" date="2023" name="Mol. Phylogenet. Evol.">
        <title>Genome-scale phylogeny and comparative genomics of the fungal order Sordariales.</title>
        <authorList>
            <person name="Hensen N."/>
            <person name="Bonometti L."/>
            <person name="Westerberg I."/>
            <person name="Brannstrom I.O."/>
            <person name="Guillou S."/>
            <person name="Cros-Aarteil S."/>
            <person name="Calhoun S."/>
            <person name="Haridas S."/>
            <person name="Kuo A."/>
            <person name="Mondo S."/>
            <person name="Pangilinan J."/>
            <person name="Riley R."/>
            <person name="LaButti K."/>
            <person name="Andreopoulos B."/>
            <person name="Lipzen A."/>
            <person name="Chen C."/>
            <person name="Yan M."/>
            <person name="Daum C."/>
            <person name="Ng V."/>
            <person name="Clum A."/>
            <person name="Steindorff A."/>
            <person name="Ohm R.A."/>
            <person name="Martin F."/>
            <person name="Silar P."/>
            <person name="Natvig D.O."/>
            <person name="Lalanne C."/>
            <person name="Gautier V."/>
            <person name="Ament-Velasquez S.L."/>
            <person name="Kruys A."/>
            <person name="Hutchinson M.I."/>
            <person name="Powell A.J."/>
            <person name="Barry K."/>
            <person name="Miller A.N."/>
            <person name="Grigoriev I.V."/>
            <person name="Debuchy R."/>
            <person name="Gladieux P."/>
            <person name="Hiltunen Thoren M."/>
            <person name="Johannesson H."/>
        </authorList>
    </citation>
    <scope>NUCLEOTIDE SEQUENCE</scope>
    <source>
        <strain evidence="2">PSN324</strain>
    </source>
</reference>
<evidence type="ECO:0000256" key="1">
    <source>
        <dbReference type="SAM" id="MobiDB-lite"/>
    </source>
</evidence>
<protein>
    <submittedName>
        <fullName evidence="2">Uncharacterized protein</fullName>
    </submittedName>
</protein>
<feature type="region of interest" description="Disordered" evidence="1">
    <location>
        <begin position="1"/>
        <end position="81"/>
    </location>
</feature>
<feature type="compositionally biased region" description="Low complexity" evidence="1">
    <location>
        <begin position="210"/>
        <end position="224"/>
    </location>
</feature>
<feature type="region of interest" description="Disordered" evidence="1">
    <location>
        <begin position="155"/>
        <end position="224"/>
    </location>
</feature>
<evidence type="ECO:0000313" key="3">
    <source>
        <dbReference type="Proteomes" id="UP001321749"/>
    </source>
</evidence>